<gene>
    <name evidence="2" type="ORF">GDO81_016557</name>
</gene>
<dbReference type="Proteomes" id="UP000824782">
    <property type="component" value="Unassembled WGS sequence"/>
</dbReference>
<reference evidence="2" key="1">
    <citation type="thesis" date="2020" institute="ProQuest LLC" country="789 East Eisenhower Parkway, Ann Arbor, MI, USA">
        <title>Comparative Genomics and Chromosome Evolution.</title>
        <authorList>
            <person name="Mudd A.B."/>
        </authorList>
    </citation>
    <scope>NUCLEOTIDE SEQUENCE</scope>
    <source>
        <strain evidence="2">237g6f4</strain>
        <tissue evidence="2">Blood</tissue>
    </source>
</reference>
<sequence length="140" mass="15879">MTFIGMITLNKPFLHYIGLDISWCWHLNTISNVLLSYILVTQTKSLYSLLSCAVILRVFCLGVTPEPLQSLVYCAAIVFIILTCICAVHLAIYSIMLTRGVWEMKSFFKDAMVLVSLFLTAIAYVFILGFMVLRIIGKNW</sequence>
<feature type="transmembrane region" description="Helical" evidence="1">
    <location>
        <begin position="112"/>
        <end position="136"/>
    </location>
</feature>
<evidence type="ECO:0000313" key="2">
    <source>
        <dbReference type="EMBL" id="KAG8564708.1"/>
    </source>
</evidence>
<protein>
    <submittedName>
        <fullName evidence="2">Uncharacterized protein</fullName>
    </submittedName>
</protein>
<organism evidence="2 3">
    <name type="scientific">Engystomops pustulosus</name>
    <name type="common">Tungara frog</name>
    <name type="synonym">Physalaemus pustulosus</name>
    <dbReference type="NCBI Taxonomy" id="76066"/>
    <lineage>
        <taxon>Eukaryota</taxon>
        <taxon>Metazoa</taxon>
        <taxon>Chordata</taxon>
        <taxon>Craniata</taxon>
        <taxon>Vertebrata</taxon>
        <taxon>Euteleostomi</taxon>
        <taxon>Amphibia</taxon>
        <taxon>Batrachia</taxon>
        <taxon>Anura</taxon>
        <taxon>Neobatrachia</taxon>
        <taxon>Hyloidea</taxon>
        <taxon>Leptodactylidae</taxon>
        <taxon>Leiuperinae</taxon>
        <taxon>Engystomops</taxon>
    </lineage>
</organism>
<feature type="transmembrane region" description="Helical" evidence="1">
    <location>
        <begin position="21"/>
        <end position="40"/>
    </location>
</feature>
<evidence type="ECO:0000256" key="1">
    <source>
        <dbReference type="SAM" id="Phobius"/>
    </source>
</evidence>
<keyword evidence="1" id="KW-0812">Transmembrane</keyword>
<keyword evidence="1" id="KW-0472">Membrane</keyword>
<dbReference type="EMBL" id="WNYA01000007">
    <property type="protein sequence ID" value="KAG8564708.1"/>
    <property type="molecule type" value="Genomic_DNA"/>
</dbReference>
<name>A0AAV7AY26_ENGPU</name>
<keyword evidence="3" id="KW-1185">Reference proteome</keyword>
<dbReference type="AlphaFoldDB" id="A0AAV7AY26"/>
<feature type="transmembrane region" description="Helical" evidence="1">
    <location>
        <begin position="71"/>
        <end position="92"/>
    </location>
</feature>
<proteinExistence type="predicted"/>
<keyword evidence="1" id="KW-1133">Transmembrane helix</keyword>
<feature type="transmembrane region" description="Helical" evidence="1">
    <location>
        <begin position="46"/>
        <end position="64"/>
    </location>
</feature>
<comment type="caution">
    <text evidence="2">The sequence shown here is derived from an EMBL/GenBank/DDBJ whole genome shotgun (WGS) entry which is preliminary data.</text>
</comment>
<accession>A0AAV7AY26</accession>
<evidence type="ECO:0000313" key="3">
    <source>
        <dbReference type="Proteomes" id="UP000824782"/>
    </source>
</evidence>